<comment type="caution">
    <text evidence="7">The sequence shown here is derived from an EMBL/GenBank/DDBJ whole genome shotgun (WGS) entry which is preliminary data.</text>
</comment>
<organism evidence="7 8">
    <name type="scientific">Cladosporium halotolerans</name>
    <dbReference type="NCBI Taxonomy" id="1052096"/>
    <lineage>
        <taxon>Eukaryota</taxon>
        <taxon>Fungi</taxon>
        <taxon>Dikarya</taxon>
        <taxon>Ascomycota</taxon>
        <taxon>Pezizomycotina</taxon>
        <taxon>Dothideomycetes</taxon>
        <taxon>Dothideomycetidae</taxon>
        <taxon>Cladosporiales</taxon>
        <taxon>Cladosporiaceae</taxon>
        <taxon>Cladosporium</taxon>
    </lineage>
</organism>
<evidence type="ECO:0000313" key="7">
    <source>
        <dbReference type="EMBL" id="KAL1582748.1"/>
    </source>
</evidence>
<dbReference type="Pfam" id="PF13520">
    <property type="entry name" value="AA_permease_2"/>
    <property type="match status" value="1"/>
</dbReference>
<dbReference type="PIRSF" id="PIRSF006060">
    <property type="entry name" value="AA_transporter"/>
    <property type="match status" value="1"/>
</dbReference>
<comment type="subcellular location">
    <subcellularLocation>
        <location evidence="1">Membrane</location>
        <topology evidence="1">Multi-pass membrane protein</topology>
    </subcellularLocation>
</comment>
<keyword evidence="4 6" id="KW-1133">Transmembrane helix</keyword>
<feature type="transmembrane region" description="Helical" evidence="6">
    <location>
        <begin position="493"/>
        <end position="511"/>
    </location>
</feature>
<dbReference type="GeneID" id="96009817"/>
<evidence type="ECO:0000256" key="3">
    <source>
        <dbReference type="ARBA" id="ARBA00022692"/>
    </source>
</evidence>
<feature type="transmembrane region" description="Helical" evidence="6">
    <location>
        <begin position="168"/>
        <end position="192"/>
    </location>
</feature>
<gene>
    <name evidence="7" type="ORF">WHR41_08375</name>
</gene>
<feature type="transmembrane region" description="Helical" evidence="6">
    <location>
        <begin position="371"/>
        <end position="393"/>
    </location>
</feature>
<feature type="transmembrane region" description="Helical" evidence="6">
    <location>
        <begin position="450"/>
        <end position="472"/>
    </location>
</feature>
<evidence type="ECO:0000256" key="5">
    <source>
        <dbReference type="ARBA" id="ARBA00023136"/>
    </source>
</evidence>
<dbReference type="GO" id="GO:0022857">
    <property type="term" value="F:transmembrane transporter activity"/>
    <property type="evidence" value="ECO:0007669"/>
    <property type="project" value="InterPro"/>
</dbReference>
<dbReference type="PANTHER" id="PTHR45649">
    <property type="entry name" value="AMINO-ACID PERMEASE BAT1"/>
    <property type="match status" value="1"/>
</dbReference>
<evidence type="ECO:0000256" key="6">
    <source>
        <dbReference type="SAM" id="Phobius"/>
    </source>
</evidence>
<name>A0AB34KDN1_9PEZI</name>
<dbReference type="Gene3D" id="1.20.1740.10">
    <property type="entry name" value="Amino acid/polyamine transporter I"/>
    <property type="match status" value="1"/>
</dbReference>
<feature type="transmembrane region" description="Helical" evidence="6">
    <location>
        <begin position="523"/>
        <end position="543"/>
    </location>
</feature>
<feature type="transmembrane region" description="Helical" evidence="6">
    <location>
        <begin position="282"/>
        <end position="305"/>
    </location>
</feature>
<dbReference type="RefSeq" id="XP_069225855.1">
    <property type="nucleotide sequence ID" value="XM_069376979.1"/>
</dbReference>
<dbReference type="GO" id="GO:0016020">
    <property type="term" value="C:membrane"/>
    <property type="evidence" value="ECO:0007669"/>
    <property type="project" value="UniProtKB-SubCell"/>
</dbReference>
<accession>A0AB34KDN1</accession>
<keyword evidence="8" id="KW-1185">Reference proteome</keyword>
<feature type="transmembrane region" description="Helical" evidence="6">
    <location>
        <begin position="326"/>
        <end position="351"/>
    </location>
</feature>
<feature type="transmembrane region" description="Helical" evidence="6">
    <location>
        <begin position="212"/>
        <end position="232"/>
    </location>
</feature>
<dbReference type="EMBL" id="JAAQHG020000044">
    <property type="protein sequence ID" value="KAL1582748.1"/>
    <property type="molecule type" value="Genomic_DNA"/>
</dbReference>
<evidence type="ECO:0000256" key="1">
    <source>
        <dbReference type="ARBA" id="ARBA00004141"/>
    </source>
</evidence>
<feature type="transmembrane region" description="Helical" evidence="6">
    <location>
        <begin position="425"/>
        <end position="444"/>
    </location>
</feature>
<dbReference type="Proteomes" id="UP000803884">
    <property type="component" value="Unassembled WGS sequence"/>
</dbReference>
<dbReference type="PANTHER" id="PTHR45649:SF4">
    <property type="entry name" value="TRANSPORTER, PUTATIVE (EUROFUNG)-RELATED"/>
    <property type="match status" value="1"/>
</dbReference>
<keyword evidence="5 6" id="KW-0472">Membrane</keyword>
<dbReference type="InterPro" id="IPR002293">
    <property type="entry name" value="AA/rel_permease1"/>
</dbReference>
<protein>
    <recommendedName>
        <fullName evidence="9">Amino acid transporter</fullName>
    </recommendedName>
</protein>
<feature type="transmembrane region" description="Helical" evidence="6">
    <location>
        <begin position="123"/>
        <end position="147"/>
    </location>
</feature>
<evidence type="ECO:0000256" key="2">
    <source>
        <dbReference type="ARBA" id="ARBA00022448"/>
    </source>
</evidence>
<proteinExistence type="predicted"/>
<evidence type="ECO:0000256" key="4">
    <source>
        <dbReference type="ARBA" id="ARBA00022989"/>
    </source>
</evidence>
<keyword evidence="3 6" id="KW-0812">Transmembrane</keyword>
<sequence length="562" mass="62220">MAASTSMRVPPVASAHANMLDRTAIHVAKDDFSPGVREVTEADQISEKLSDKGDYHDHLRDSKRYGTKFDKADMRRMGKKQELRRDFRALSALAFTVILQGSWEVLLVASTQGLVCGGVAGLFWSYIWTYAGMTLVVLSLAEMASMAPTSGGQYHWVSEFAPPKYQKFLSYLTGWMSAMSWQAGAASGPFLVGTLIQSLVYINQQSYSATNWQGTMMVWAITFIVYLGNVYGGRAMPVFQNVMLIVHVFGFLAIIVMLWVLAPRNSASVVFTEFYDGGGWSSMSLALMVGQITAIYACICSDAAAHMSEEIKDAGRTVPKAMIGSYLLSGVISLIFLVSYLFAIVDIEGAINEVNGYPFLHVFQGAFSMDAVNVLSSIVTCLIFAGTLSYNLSSSRQMWAFARDEGLPFSKWIAKVDPSLEVPKNAVLLTAVLIIILSLINIGSDVAFNAIISLNLVCLMWTYMISVGCVLYRRVYHPHLLPKCQWSLGKYGVAINTGAFLYCTFAFFWSFWPNEVPVTAENFNWAVVMFLATAIISVVDWFVRARHVYNGPVVYSEGWKEK</sequence>
<feature type="transmembrane region" description="Helical" evidence="6">
    <location>
        <begin position="244"/>
        <end position="262"/>
    </location>
</feature>
<keyword evidence="2" id="KW-0813">Transport</keyword>
<evidence type="ECO:0000313" key="8">
    <source>
        <dbReference type="Proteomes" id="UP000803884"/>
    </source>
</evidence>
<feature type="transmembrane region" description="Helical" evidence="6">
    <location>
        <begin position="86"/>
        <end position="103"/>
    </location>
</feature>
<reference evidence="7 8" key="1">
    <citation type="journal article" date="2020" name="Microbiol. Resour. Announc.">
        <title>Draft Genome Sequence of a Cladosporium Species Isolated from the Mesophotic Ascidian Didemnum maculosum.</title>
        <authorList>
            <person name="Gioti A."/>
            <person name="Siaperas R."/>
            <person name="Nikolaivits E."/>
            <person name="Le Goff G."/>
            <person name="Ouazzani J."/>
            <person name="Kotoulas G."/>
            <person name="Topakas E."/>
        </authorList>
    </citation>
    <scope>NUCLEOTIDE SEQUENCE [LARGE SCALE GENOMIC DNA]</scope>
    <source>
        <strain evidence="7 8">TM138-S3</strain>
    </source>
</reference>
<evidence type="ECO:0008006" key="9">
    <source>
        <dbReference type="Google" id="ProtNLM"/>
    </source>
</evidence>
<dbReference type="AlphaFoldDB" id="A0AB34KDN1"/>